<dbReference type="InterPro" id="IPR013128">
    <property type="entry name" value="Peptidase_C1A"/>
</dbReference>
<accession>A0A9F5MVW5</accession>
<evidence type="ECO:0000256" key="1">
    <source>
        <dbReference type="ARBA" id="ARBA00008455"/>
    </source>
</evidence>
<feature type="domain" description="Peptidase C1A papain C-terminal" evidence="2">
    <location>
        <begin position="1"/>
        <end position="137"/>
    </location>
</feature>
<comment type="similarity">
    <text evidence="1">Belongs to the peptidase C1 family.</text>
</comment>
<dbReference type="RefSeq" id="XP_025026405.1">
    <property type="nucleotide sequence ID" value="XM_025170637.1"/>
</dbReference>
<gene>
    <name evidence="4" type="primary">LOC103049668</name>
</gene>
<dbReference type="GO" id="GO:0006508">
    <property type="term" value="P:proteolysis"/>
    <property type="evidence" value="ECO:0007669"/>
    <property type="project" value="InterPro"/>
</dbReference>
<dbReference type="InterPro" id="IPR000668">
    <property type="entry name" value="Peptidase_C1A_C"/>
</dbReference>
<evidence type="ECO:0000313" key="4">
    <source>
        <dbReference type="RefSeq" id="XP_025026405.1"/>
    </source>
</evidence>
<dbReference type="AlphaFoldDB" id="A0A9F5MVW5"/>
<dbReference type="KEGG" id="pbi:103049668"/>
<dbReference type="InterPro" id="IPR039417">
    <property type="entry name" value="Peptidase_C1A_papain-like"/>
</dbReference>
<evidence type="ECO:0000313" key="3">
    <source>
        <dbReference type="Proteomes" id="UP000695026"/>
    </source>
</evidence>
<dbReference type="CDD" id="cd02248">
    <property type="entry name" value="Peptidase_C1A"/>
    <property type="match status" value="1"/>
</dbReference>
<dbReference type="Proteomes" id="UP000695026">
    <property type="component" value="Unplaced"/>
</dbReference>
<evidence type="ECO:0000259" key="2">
    <source>
        <dbReference type="SMART" id="SM00645"/>
    </source>
</evidence>
<dbReference type="InterPro" id="IPR038765">
    <property type="entry name" value="Papain-like_cys_pep_sf"/>
</dbReference>
<organism evidence="3 4">
    <name type="scientific">Python bivittatus</name>
    <name type="common">Burmese python</name>
    <name type="synonym">Python molurus bivittatus</name>
    <dbReference type="NCBI Taxonomy" id="176946"/>
    <lineage>
        <taxon>Eukaryota</taxon>
        <taxon>Metazoa</taxon>
        <taxon>Chordata</taxon>
        <taxon>Craniata</taxon>
        <taxon>Vertebrata</taxon>
        <taxon>Euteleostomi</taxon>
        <taxon>Lepidosauria</taxon>
        <taxon>Squamata</taxon>
        <taxon>Bifurcata</taxon>
        <taxon>Unidentata</taxon>
        <taxon>Episquamata</taxon>
        <taxon>Toxicofera</taxon>
        <taxon>Serpentes</taxon>
        <taxon>Henophidia</taxon>
        <taxon>Pythonidae</taxon>
        <taxon>Python</taxon>
    </lineage>
</organism>
<dbReference type="OrthoDB" id="10253408at2759"/>
<reference evidence="4" key="1">
    <citation type="submission" date="2025-08" db="UniProtKB">
        <authorList>
            <consortium name="RefSeq"/>
        </authorList>
    </citation>
    <scope>IDENTIFICATION</scope>
    <source>
        <tissue evidence="4">Liver</tissue>
    </source>
</reference>
<dbReference type="GO" id="GO:0008234">
    <property type="term" value="F:cysteine-type peptidase activity"/>
    <property type="evidence" value="ECO:0007669"/>
    <property type="project" value="InterPro"/>
</dbReference>
<name>A0A9F5MVW5_PYTBI</name>
<sequence length="137" mass="15232">WSFSATGALEAMHFKKTGKLVSLSEQNLIDCSEEQGNIGCQGGYMHRAFEYVKKQGGINSEKTYPYVGMDNQTCRYDPEEAVTRCRGFGFIMKKDEDSLQRAVAMIGPVTVGVDTRSSKFHYYKSGSAKLGPARAPW</sequence>
<feature type="non-terminal residue" evidence="4">
    <location>
        <position position="1"/>
    </location>
</feature>
<dbReference type="OMA" id="GHILTHA"/>
<dbReference type="Gene3D" id="3.90.70.10">
    <property type="entry name" value="Cysteine proteinases"/>
    <property type="match status" value="1"/>
</dbReference>
<dbReference type="PANTHER" id="PTHR12411">
    <property type="entry name" value="CYSTEINE PROTEASE FAMILY C1-RELATED"/>
    <property type="match status" value="1"/>
</dbReference>
<dbReference type="SMART" id="SM00645">
    <property type="entry name" value="Pept_C1"/>
    <property type="match status" value="1"/>
</dbReference>
<proteinExistence type="inferred from homology"/>
<dbReference type="GeneID" id="103049668"/>
<keyword evidence="3" id="KW-1185">Reference proteome</keyword>
<dbReference type="Pfam" id="PF00112">
    <property type="entry name" value="Peptidase_C1"/>
    <property type="match status" value="1"/>
</dbReference>
<dbReference type="SUPFAM" id="SSF54001">
    <property type="entry name" value="Cysteine proteinases"/>
    <property type="match status" value="1"/>
</dbReference>
<protein>
    <submittedName>
        <fullName evidence="4">Cathepsin L2-like</fullName>
    </submittedName>
</protein>